<dbReference type="Proteomes" id="UP000311382">
    <property type="component" value="Unassembled WGS sequence"/>
</dbReference>
<dbReference type="Gene3D" id="3.40.50.300">
    <property type="entry name" value="P-loop containing nucleotide triphosphate hydrolases"/>
    <property type="match status" value="1"/>
</dbReference>
<gene>
    <name evidence="3" type="ORF">DMC30DRAFT_29292</name>
</gene>
<organism evidence="3 4">
    <name type="scientific">Rhodotorula diobovata</name>
    <dbReference type="NCBI Taxonomy" id="5288"/>
    <lineage>
        <taxon>Eukaryota</taxon>
        <taxon>Fungi</taxon>
        <taxon>Dikarya</taxon>
        <taxon>Basidiomycota</taxon>
        <taxon>Pucciniomycotina</taxon>
        <taxon>Microbotryomycetes</taxon>
        <taxon>Sporidiobolales</taxon>
        <taxon>Sporidiobolaceae</taxon>
        <taxon>Rhodotorula</taxon>
    </lineage>
</organism>
<accession>A0A5C5FPX7</accession>
<feature type="region of interest" description="Disordered" evidence="1">
    <location>
        <begin position="325"/>
        <end position="353"/>
    </location>
</feature>
<dbReference type="SUPFAM" id="SSF52540">
    <property type="entry name" value="P-loop containing nucleoside triphosphate hydrolases"/>
    <property type="match status" value="1"/>
</dbReference>
<dbReference type="GO" id="GO:0000722">
    <property type="term" value="P:telomere maintenance via recombination"/>
    <property type="evidence" value="ECO:0007669"/>
    <property type="project" value="TreeGrafter"/>
</dbReference>
<keyword evidence="4" id="KW-1185">Reference proteome</keyword>
<dbReference type="GO" id="GO:0045003">
    <property type="term" value="P:double-strand break repair via synthesis-dependent strand annealing"/>
    <property type="evidence" value="ECO:0007669"/>
    <property type="project" value="TreeGrafter"/>
</dbReference>
<dbReference type="Pfam" id="PF08423">
    <property type="entry name" value="Rad51"/>
    <property type="match status" value="1"/>
</dbReference>
<evidence type="ECO:0000313" key="4">
    <source>
        <dbReference type="Proteomes" id="UP000311382"/>
    </source>
</evidence>
<evidence type="ECO:0000259" key="2">
    <source>
        <dbReference type="PROSITE" id="PS50162"/>
    </source>
</evidence>
<dbReference type="GO" id="GO:0005657">
    <property type="term" value="C:replication fork"/>
    <property type="evidence" value="ECO:0007669"/>
    <property type="project" value="TreeGrafter"/>
</dbReference>
<keyword evidence="3" id="KW-0378">Hydrolase</keyword>
<dbReference type="GO" id="GO:0140664">
    <property type="term" value="F:ATP-dependent DNA damage sensor activity"/>
    <property type="evidence" value="ECO:0007669"/>
    <property type="project" value="InterPro"/>
</dbReference>
<feature type="domain" description="RecA family profile 1" evidence="2">
    <location>
        <begin position="83"/>
        <end position="319"/>
    </location>
</feature>
<dbReference type="InterPro" id="IPR013632">
    <property type="entry name" value="Rad51_C"/>
</dbReference>
<dbReference type="GO" id="GO:0033065">
    <property type="term" value="C:Rad51C-XRCC3 complex"/>
    <property type="evidence" value="ECO:0007669"/>
    <property type="project" value="TreeGrafter"/>
</dbReference>
<evidence type="ECO:0000256" key="1">
    <source>
        <dbReference type="SAM" id="MobiDB-lite"/>
    </source>
</evidence>
<dbReference type="GO" id="GO:0071140">
    <property type="term" value="P:resolution of mitotic recombination intermediates"/>
    <property type="evidence" value="ECO:0007669"/>
    <property type="project" value="TreeGrafter"/>
</dbReference>
<dbReference type="GO" id="GO:0005524">
    <property type="term" value="F:ATP binding"/>
    <property type="evidence" value="ECO:0007669"/>
    <property type="project" value="InterPro"/>
</dbReference>
<dbReference type="GO" id="GO:0000400">
    <property type="term" value="F:four-way junction DNA binding"/>
    <property type="evidence" value="ECO:0007669"/>
    <property type="project" value="TreeGrafter"/>
</dbReference>
<dbReference type="EMBL" id="SOZI01000116">
    <property type="protein sequence ID" value="TNY18918.1"/>
    <property type="molecule type" value="Genomic_DNA"/>
</dbReference>
<sequence>MHPPTDLRALPSSALEPRYRAHLVRAGFTSPQEVLLSPSLSKRTRLAPHECTQLVDQLSRAVLHQGDNDTVASLVSSSSSSSSPRVLSTGDARLDLLLGGGIRVGSLTEVAGHSSSGKTHLCLQLALTAQLPPPLGGLGGGALFVSSEGTVPSPRLFQLAQHYAAVHRGAQDEHLSRTPTEWDFLDNVHAEKAPDLDTLAAVLAYHAPAFIERVAAHAASGTSLPLSLTTSTSSSFPGEGPPRPSQLVLASRPTPPRPPLPIKLVLVDSLAAPFRADASATTTTSSSFAQRAKDLSSLGDSLKLLAARHDCAVVVVNQVSDAFSSPAVERPLPPPPPPRAFLGPGPGSMAPPPHERHGLPRALYSRAQTPHFSGQAASVSSALSPLPAGFSGAGAGAGAGGGVHAALGHGWSHVPSTRLLLLVRRPAGAAAVGAPARTRRCAALVWSAFAPRAVLETTLGAGGLEGVGEVRVREVVFAEPEAEAEADAEGAASPPGEDEGDAEWWHSQAERAVREAERTALDQAAEARARGAVAAASVVPGSSMLDGVRDERDGAGGEETQGEEHPVHARGGGLPPPAAAAAAG</sequence>
<dbReference type="GO" id="GO:0061982">
    <property type="term" value="P:meiosis I cell cycle process"/>
    <property type="evidence" value="ECO:0007669"/>
    <property type="project" value="UniProtKB-ARBA"/>
</dbReference>
<dbReference type="GO" id="GO:0016787">
    <property type="term" value="F:hydrolase activity"/>
    <property type="evidence" value="ECO:0007669"/>
    <property type="project" value="UniProtKB-KW"/>
</dbReference>
<dbReference type="STRING" id="5288.A0A5C5FPX7"/>
<dbReference type="InterPro" id="IPR020588">
    <property type="entry name" value="RecA_ATP-bd"/>
</dbReference>
<dbReference type="PANTHER" id="PTHR46487">
    <property type="entry name" value="DNA REPAIR PROTEIN XRCC3"/>
    <property type="match status" value="1"/>
</dbReference>
<dbReference type="InterPro" id="IPR027417">
    <property type="entry name" value="P-loop_NTPase"/>
</dbReference>
<feature type="region of interest" description="Disordered" evidence="1">
    <location>
        <begin position="480"/>
        <end position="502"/>
    </location>
</feature>
<feature type="region of interest" description="Disordered" evidence="1">
    <location>
        <begin position="533"/>
        <end position="584"/>
    </location>
</feature>
<dbReference type="AlphaFoldDB" id="A0A5C5FPX7"/>
<name>A0A5C5FPX7_9BASI</name>
<dbReference type="GO" id="GO:0090656">
    <property type="term" value="P:t-circle formation"/>
    <property type="evidence" value="ECO:0007669"/>
    <property type="project" value="TreeGrafter"/>
</dbReference>
<dbReference type="OrthoDB" id="1861185at2759"/>
<reference evidence="3 4" key="1">
    <citation type="submission" date="2019-03" db="EMBL/GenBank/DDBJ databases">
        <title>Rhodosporidium diobovatum UCD-FST 08-225 genome sequencing, assembly, and annotation.</title>
        <authorList>
            <person name="Fakankun I.U."/>
            <person name="Fristensky B."/>
            <person name="Levin D.B."/>
        </authorList>
    </citation>
    <scope>NUCLEOTIDE SEQUENCE [LARGE SCALE GENOMIC DNA]</scope>
    <source>
        <strain evidence="3 4">UCD-FST 08-225</strain>
    </source>
</reference>
<proteinExistence type="predicted"/>
<comment type="caution">
    <text evidence="3">The sequence shown here is derived from an EMBL/GenBank/DDBJ whole genome shotgun (WGS) entry which is preliminary data.</text>
</comment>
<feature type="region of interest" description="Disordered" evidence="1">
    <location>
        <begin position="227"/>
        <end position="255"/>
    </location>
</feature>
<protein>
    <submittedName>
        <fullName evidence="3">P-loop containing nucleoside triphosphate hydrolase protein</fullName>
    </submittedName>
</protein>
<evidence type="ECO:0000313" key="3">
    <source>
        <dbReference type="EMBL" id="TNY18918.1"/>
    </source>
</evidence>
<dbReference type="PANTHER" id="PTHR46487:SF1">
    <property type="entry name" value="DNA REPAIR PROTEIN XRCC3"/>
    <property type="match status" value="1"/>
</dbReference>
<dbReference type="PROSITE" id="PS50162">
    <property type="entry name" value="RECA_2"/>
    <property type="match status" value="1"/>
</dbReference>